<evidence type="ECO:0000313" key="2">
    <source>
        <dbReference type="Proteomes" id="UP000249354"/>
    </source>
</evidence>
<reference evidence="2" key="1">
    <citation type="submission" date="2018-04" db="EMBL/GenBank/DDBJ databases">
        <authorList>
            <person name="Cornet L."/>
        </authorList>
    </citation>
    <scope>NUCLEOTIDE SEQUENCE [LARGE SCALE GENOMIC DNA]</scope>
</reference>
<name>A0A2W4U7X9_9CYAN</name>
<dbReference type="GO" id="GO:0032259">
    <property type="term" value="P:methylation"/>
    <property type="evidence" value="ECO:0007669"/>
    <property type="project" value="UniProtKB-KW"/>
</dbReference>
<dbReference type="Gene3D" id="3.40.50.150">
    <property type="entry name" value="Vaccinia Virus protein VP39"/>
    <property type="match status" value="1"/>
</dbReference>
<dbReference type="SUPFAM" id="SSF53335">
    <property type="entry name" value="S-adenosyl-L-methionine-dependent methyltransferases"/>
    <property type="match status" value="1"/>
</dbReference>
<comment type="caution">
    <text evidence="1">The sequence shown here is derived from an EMBL/GenBank/DDBJ whole genome shotgun (WGS) entry which is preliminary data.</text>
</comment>
<dbReference type="AlphaFoldDB" id="A0A2W4U7X9"/>
<accession>A0A2W4U7X9</accession>
<dbReference type="InterPro" id="IPR029063">
    <property type="entry name" value="SAM-dependent_MTases_sf"/>
</dbReference>
<reference evidence="1 2" key="2">
    <citation type="submission" date="2018-06" db="EMBL/GenBank/DDBJ databases">
        <title>Metagenomic assembly of (sub)arctic Cyanobacteria and their associated microbiome from non-axenic cultures.</title>
        <authorList>
            <person name="Baurain D."/>
        </authorList>
    </citation>
    <scope>NUCLEOTIDE SEQUENCE [LARGE SCALE GENOMIC DNA]</scope>
    <source>
        <strain evidence="1">ULC129bin1</strain>
    </source>
</reference>
<dbReference type="GO" id="GO:0008168">
    <property type="term" value="F:methyltransferase activity"/>
    <property type="evidence" value="ECO:0007669"/>
    <property type="project" value="UniProtKB-KW"/>
</dbReference>
<protein>
    <submittedName>
        <fullName evidence="1">SAM-dependent methyltransferase</fullName>
    </submittedName>
</protein>
<evidence type="ECO:0000313" key="1">
    <source>
        <dbReference type="EMBL" id="PZO16752.1"/>
    </source>
</evidence>
<keyword evidence="1" id="KW-0808">Transferase</keyword>
<dbReference type="EMBL" id="QBMC01000076">
    <property type="protein sequence ID" value="PZO16752.1"/>
    <property type="molecule type" value="Genomic_DNA"/>
</dbReference>
<dbReference type="Proteomes" id="UP000249354">
    <property type="component" value="Unassembled WGS sequence"/>
</dbReference>
<keyword evidence="1" id="KW-0489">Methyltransferase</keyword>
<gene>
    <name evidence="1" type="ORF">DCF25_12045</name>
</gene>
<sequence>MNDLHNLNEPAAIPSIWADTREAGFTMASDSLTCSLLRSLAATKPSSQFLELGSGTGLSTAWLLDGMDANSKLTTIDNDESLLSILKNHLGADPRLEVACGDGDDFLKSLQGQRFDFIFSDTWSGKYRLLNEALDLLNPGGMYAGLFHSKYTFKCV</sequence>
<dbReference type="CDD" id="cd02440">
    <property type="entry name" value="AdoMet_MTases"/>
    <property type="match status" value="1"/>
</dbReference>
<organism evidence="1 2">
    <name type="scientific">Leptolyngbya foveolarum</name>
    <dbReference type="NCBI Taxonomy" id="47253"/>
    <lineage>
        <taxon>Bacteria</taxon>
        <taxon>Bacillati</taxon>
        <taxon>Cyanobacteriota</taxon>
        <taxon>Cyanophyceae</taxon>
        <taxon>Leptolyngbyales</taxon>
        <taxon>Leptolyngbyaceae</taxon>
        <taxon>Leptolyngbya group</taxon>
        <taxon>Leptolyngbya</taxon>
    </lineage>
</organism>
<dbReference type="PANTHER" id="PTHR43167">
    <property type="entry name" value="PUTATIVE (AFU_ORTHOLOGUE AFUA_6G01830)-RELATED"/>
    <property type="match status" value="1"/>
</dbReference>
<proteinExistence type="predicted"/>
<dbReference type="Pfam" id="PF13578">
    <property type="entry name" value="Methyltransf_24"/>
    <property type="match status" value="1"/>
</dbReference>
<dbReference type="PANTHER" id="PTHR43167:SF1">
    <property type="entry name" value="PUTATIVE (AFU_ORTHOLOGUE AFUA_6G01830)-RELATED"/>
    <property type="match status" value="1"/>
</dbReference>